<sequence length="393" mass="43203">MPVRDWVSTSAGRPTQLQGFDITLVWVVIALMAFGLLMVYSASIALPDNPRFAKYLPTHFLTRHLVAISFALIAALITVQIPVAVWERWAPWVFVVSLVLLVLVLIPGVGKVVYGARRWIPLGVMNFQPSELAKFGIALYAANYMMRKMDARENFFQAVTPMAISLAFVGVLLLAEPDMGAFLVIAAIAMSVLFLGGVNGRMFLLITLVLVGAFVLMITLSDFRRERIFAYLNPWDEKYAQGKAYQLTHSLIAFGRGEWFGQGLGSSVEKLHYLPEAHTDFLLAVIGEELGFIGVAVVIVAFFWLTRRCFLIGRQAIALDRVFAGLYAQGIGIWLGGQAFINMGVNLGALPTKGLTLPLLSFGGSAILMNCVALAVVLRIDLENRQMMRGGRA</sequence>
<keyword evidence="2" id="KW-1185">Reference proteome</keyword>
<protein>
    <submittedName>
        <fullName evidence="1">Lipid II flippase FtsW</fullName>
    </submittedName>
</protein>
<comment type="caution">
    <text evidence="1">The sequence shown here is derived from an EMBL/GenBank/DDBJ whole genome shotgun (WGS) entry which is preliminary data.</text>
</comment>
<evidence type="ECO:0000313" key="1">
    <source>
        <dbReference type="EMBL" id="MCY4745483.1"/>
    </source>
</evidence>
<accession>A0ACC6CAM4</accession>
<gene>
    <name evidence="1" type="primary">ftsW</name>
    <name evidence="1" type="ORF">NYO99_10920</name>
</gene>
<organism evidence="1 2">
    <name type="scientific">Roseateles hydrophilus</name>
    <dbReference type="NCBI Taxonomy" id="2975054"/>
    <lineage>
        <taxon>Bacteria</taxon>
        <taxon>Pseudomonadati</taxon>
        <taxon>Pseudomonadota</taxon>
        <taxon>Betaproteobacteria</taxon>
        <taxon>Burkholderiales</taxon>
        <taxon>Sphaerotilaceae</taxon>
        <taxon>Roseateles</taxon>
    </lineage>
</organism>
<dbReference type="EMBL" id="JAPPUY010000002">
    <property type="protein sequence ID" value="MCY4745483.1"/>
    <property type="molecule type" value="Genomic_DNA"/>
</dbReference>
<dbReference type="Proteomes" id="UP001076464">
    <property type="component" value="Unassembled WGS sequence"/>
</dbReference>
<reference evidence="1" key="1">
    <citation type="submission" date="2022-08" db="EMBL/GenBank/DDBJ databases">
        <title>Genome sequencing of Pelomonas sp. UHG3.</title>
        <authorList>
            <person name="So Y."/>
        </authorList>
    </citation>
    <scope>NUCLEOTIDE SEQUENCE</scope>
    <source>
        <strain evidence="1">UHG3</strain>
    </source>
</reference>
<evidence type="ECO:0000313" key="2">
    <source>
        <dbReference type="Proteomes" id="UP001076464"/>
    </source>
</evidence>
<name>A0ACC6CAM4_9BURK</name>
<proteinExistence type="predicted"/>